<dbReference type="PANTHER" id="PTHR11934:SF0">
    <property type="entry name" value="RIBOSE-5-PHOSPHATE ISOMERASE"/>
    <property type="match status" value="1"/>
</dbReference>
<dbReference type="FunFam" id="3.40.50.1360:FF:000001">
    <property type="entry name" value="Ribose-5-phosphate isomerase A"/>
    <property type="match status" value="1"/>
</dbReference>
<dbReference type="GO" id="GO:0005829">
    <property type="term" value="C:cytosol"/>
    <property type="evidence" value="ECO:0007669"/>
    <property type="project" value="TreeGrafter"/>
</dbReference>
<comment type="subunit">
    <text evidence="3">Homodimer.</text>
</comment>
<name>A0A967ECM7_9FLAO</name>
<feature type="binding site" evidence="3">
    <location>
        <begin position="86"/>
        <end position="89"/>
    </location>
    <ligand>
        <name>substrate</name>
    </ligand>
</feature>
<evidence type="ECO:0000256" key="3">
    <source>
        <dbReference type="HAMAP-Rule" id="MF_00170"/>
    </source>
</evidence>
<dbReference type="NCBIfam" id="NF001924">
    <property type="entry name" value="PRK00702.1"/>
    <property type="match status" value="1"/>
</dbReference>
<dbReference type="CDD" id="cd01398">
    <property type="entry name" value="RPI_A"/>
    <property type="match status" value="1"/>
</dbReference>
<reference evidence="4" key="2">
    <citation type="submission" date="2020-03" db="EMBL/GenBank/DDBJ databases">
        <title>Flavobacteriaceae bacterium strain TP-CH-4, a member of the family Flavobacteriaceae isolated from a deep-sea seamount.</title>
        <authorList>
            <person name="Zhang D.-C."/>
        </authorList>
    </citation>
    <scope>NUCLEOTIDE SEQUENCE</scope>
    <source>
        <strain evidence="4">TP-CH-4</strain>
    </source>
</reference>
<dbReference type="NCBIfam" id="TIGR00021">
    <property type="entry name" value="rpiA"/>
    <property type="match status" value="1"/>
</dbReference>
<evidence type="ECO:0000256" key="2">
    <source>
        <dbReference type="ARBA" id="ARBA00023235"/>
    </source>
</evidence>
<accession>A0A967ECM7</accession>
<dbReference type="RefSeq" id="WP_152572937.1">
    <property type="nucleotide sequence ID" value="NZ_VIKU02000001.1"/>
</dbReference>
<organism evidence="4 5">
    <name type="scientific">Pelagihabitans pacificus</name>
    <dbReference type="NCBI Taxonomy" id="2696054"/>
    <lineage>
        <taxon>Bacteria</taxon>
        <taxon>Pseudomonadati</taxon>
        <taxon>Bacteroidota</taxon>
        <taxon>Flavobacteriia</taxon>
        <taxon>Flavobacteriales</taxon>
        <taxon>Flavobacteriaceae</taxon>
        <taxon>Pelagihabitans</taxon>
    </lineage>
</organism>
<comment type="function">
    <text evidence="3">Catalyzes the reversible conversion of ribose-5-phosphate to ribulose 5-phosphate.</text>
</comment>
<dbReference type="InterPro" id="IPR037171">
    <property type="entry name" value="NagB/RpiA_transferase-like"/>
</dbReference>
<dbReference type="InterPro" id="IPR020672">
    <property type="entry name" value="Ribose5P_isomerase_typA_subgr"/>
</dbReference>
<reference evidence="4" key="1">
    <citation type="submission" date="2019-07" db="EMBL/GenBank/DDBJ databases">
        <authorList>
            <person name="De-Chao Zhang Q."/>
        </authorList>
    </citation>
    <scope>NUCLEOTIDE SEQUENCE</scope>
    <source>
        <strain evidence="4">TP-CH-4</strain>
    </source>
</reference>
<feature type="binding site" evidence="3">
    <location>
        <begin position="99"/>
        <end position="102"/>
    </location>
    <ligand>
        <name>substrate</name>
    </ligand>
</feature>
<dbReference type="InterPro" id="IPR004788">
    <property type="entry name" value="Ribose5P_isomerase_type_A"/>
</dbReference>
<dbReference type="Gene3D" id="3.30.70.260">
    <property type="match status" value="1"/>
</dbReference>
<keyword evidence="2 3" id="KW-0413">Isomerase</keyword>
<comment type="pathway">
    <text evidence="3">Carbohydrate degradation; pentose phosphate pathway; D-ribose 5-phosphate from D-ribulose 5-phosphate (non-oxidative stage): step 1/1.</text>
</comment>
<dbReference type="GO" id="GO:0004751">
    <property type="term" value="F:ribose-5-phosphate isomerase activity"/>
    <property type="evidence" value="ECO:0007669"/>
    <property type="project" value="UniProtKB-UniRule"/>
</dbReference>
<dbReference type="GO" id="GO:0009052">
    <property type="term" value="P:pentose-phosphate shunt, non-oxidative branch"/>
    <property type="evidence" value="ECO:0007669"/>
    <property type="project" value="UniProtKB-UniRule"/>
</dbReference>
<feature type="binding site" evidence="3">
    <location>
        <position position="126"/>
    </location>
    <ligand>
        <name>substrate</name>
    </ligand>
</feature>
<comment type="catalytic activity">
    <reaction evidence="1 3">
        <text>aldehydo-D-ribose 5-phosphate = D-ribulose 5-phosphate</text>
        <dbReference type="Rhea" id="RHEA:14657"/>
        <dbReference type="ChEBI" id="CHEBI:58121"/>
        <dbReference type="ChEBI" id="CHEBI:58273"/>
        <dbReference type="EC" id="5.3.1.6"/>
    </reaction>
</comment>
<dbReference type="Gene3D" id="3.40.50.1360">
    <property type="match status" value="1"/>
</dbReference>
<evidence type="ECO:0000313" key="4">
    <source>
        <dbReference type="EMBL" id="NHF58443.1"/>
    </source>
</evidence>
<dbReference type="Proteomes" id="UP000707206">
    <property type="component" value="Unassembled WGS sequence"/>
</dbReference>
<keyword evidence="5" id="KW-1185">Reference proteome</keyword>
<comment type="caution">
    <text evidence="4">The sequence shown here is derived from an EMBL/GenBank/DDBJ whole genome shotgun (WGS) entry which is preliminary data.</text>
</comment>
<feature type="binding site" evidence="3">
    <location>
        <begin position="31"/>
        <end position="34"/>
    </location>
    <ligand>
        <name>substrate</name>
    </ligand>
</feature>
<dbReference type="EC" id="5.3.1.6" evidence="3"/>
<gene>
    <name evidence="3 4" type="primary">rpiA</name>
    <name evidence="4" type="ORF">FK220_003775</name>
</gene>
<comment type="similarity">
    <text evidence="3">Belongs to the ribose 5-phosphate isomerase family.</text>
</comment>
<dbReference type="AlphaFoldDB" id="A0A967ECM7"/>
<dbReference type="Pfam" id="PF06026">
    <property type="entry name" value="Rib_5-P_isom_A"/>
    <property type="match status" value="1"/>
</dbReference>
<proteinExistence type="inferred from homology"/>
<dbReference type="PANTHER" id="PTHR11934">
    <property type="entry name" value="RIBOSE-5-PHOSPHATE ISOMERASE"/>
    <property type="match status" value="1"/>
</dbReference>
<sequence length="231" mass="25123">MKSTYVENEKELAAVHATAMVKNGMIVGLGSGSTSAYMIKELGENVKKGLAITGVPSSKKTAQLAQEVGIPIITLEEAGFLDINIDGADEFDTEFRLIKGGGGALLREKILADNSRFNVIIADSSKQVSKLGAYKLPLEAIPFATANIIKKLTGMHLKPMLRQTNGETYKTDENNFIVDIDISDIRDLEKLNRNLLHIPGVVETGLFLESTDIIIMGKRDKIVVFNAKESS</sequence>
<dbReference type="GO" id="GO:0006014">
    <property type="term" value="P:D-ribose metabolic process"/>
    <property type="evidence" value="ECO:0007669"/>
    <property type="project" value="TreeGrafter"/>
</dbReference>
<protein>
    <recommendedName>
        <fullName evidence="3">Ribose-5-phosphate isomerase A</fullName>
        <ecNumber evidence="3">5.3.1.6</ecNumber>
    </recommendedName>
    <alternativeName>
        <fullName evidence="3">Phosphoriboisomerase A</fullName>
        <shortName evidence="3">PRI</shortName>
    </alternativeName>
</protein>
<feature type="active site" description="Proton acceptor" evidence="3">
    <location>
        <position position="108"/>
    </location>
</feature>
<dbReference type="HAMAP" id="MF_00170">
    <property type="entry name" value="Rib_5P_isom_A"/>
    <property type="match status" value="1"/>
</dbReference>
<dbReference type="EMBL" id="VIKU02000001">
    <property type="protein sequence ID" value="NHF58443.1"/>
    <property type="molecule type" value="Genomic_DNA"/>
</dbReference>
<dbReference type="SUPFAM" id="SSF75445">
    <property type="entry name" value="D-ribose-5-phosphate isomerase (RpiA), lid domain"/>
    <property type="match status" value="1"/>
</dbReference>
<evidence type="ECO:0000256" key="1">
    <source>
        <dbReference type="ARBA" id="ARBA00001713"/>
    </source>
</evidence>
<dbReference type="SUPFAM" id="SSF100950">
    <property type="entry name" value="NagB/RpiA/CoA transferase-like"/>
    <property type="match status" value="1"/>
</dbReference>
<evidence type="ECO:0000313" key="5">
    <source>
        <dbReference type="Proteomes" id="UP000707206"/>
    </source>
</evidence>